<dbReference type="Gene3D" id="2.60.40.4270">
    <property type="entry name" value="Listeria-Bacteroides repeat domain"/>
    <property type="match status" value="2"/>
</dbReference>
<dbReference type="Pfam" id="PF09479">
    <property type="entry name" value="Flg_new"/>
    <property type="match status" value="2"/>
</dbReference>
<proteinExistence type="predicted"/>
<dbReference type="Gene3D" id="2.60.40.10">
    <property type="entry name" value="Immunoglobulins"/>
    <property type="match status" value="1"/>
</dbReference>
<comment type="caution">
    <text evidence="2">The sequence shown here is derived from an EMBL/GenBank/DDBJ whole genome shotgun (WGS) entry which is preliminary data.</text>
</comment>
<dbReference type="STRING" id="100884.GCA_000269565_03822"/>
<dbReference type="HOGENOM" id="CLU_490688_0_0_9"/>
<dbReference type="InterPro" id="IPR042229">
    <property type="entry name" value="Listeria/Bacterioides_rpt_sf"/>
</dbReference>
<protein>
    <recommendedName>
        <fullName evidence="4">Pesticidal crystal protein Cry22Aa Ig-like domain-containing protein</fullName>
    </recommendedName>
</protein>
<dbReference type="Proteomes" id="UP000003157">
    <property type="component" value="Unassembled WGS sequence"/>
</dbReference>
<gene>
    <name evidence="2" type="ORF">HMPREF9488_03170</name>
</gene>
<evidence type="ECO:0000313" key="3">
    <source>
        <dbReference type="Proteomes" id="UP000003157"/>
    </source>
</evidence>
<comment type="subcellular location">
    <subcellularLocation>
        <location evidence="1">Cell envelope</location>
    </subcellularLocation>
</comment>
<dbReference type="EMBL" id="ADKX01000046">
    <property type="protein sequence ID" value="EFW03479.1"/>
    <property type="molecule type" value="Genomic_DNA"/>
</dbReference>
<dbReference type="NCBIfam" id="TIGR02543">
    <property type="entry name" value="List_Bact_rpt"/>
    <property type="match status" value="1"/>
</dbReference>
<evidence type="ECO:0008006" key="4">
    <source>
        <dbReference type="Google" id="ProtNLM"/>
    </source>
</evidence>
<organism evidence="2 3">
    <name type="scientific">Coprobacillus cateniformis</name>
    <dbReference type="NCBI Taxonomy" id="100884"/>
    <lineage>
        <taxon>Bacteria</taxon>
        <taxon>Bacillati</taxon>
        <taxon>Bacillota</taxon>
        <taxon>Erysipelotrichia</taxon>
        <taxon>Erysipelotrichales</taxon>
        <taxon>Coprobacillaceae</taxon>
        <taxon>Coprobacillus</taxon>
    </lineage>
</organism>
<dbReference type="GO" id="GO:0030313">
    <property type="term" value="C:cell envelope"/>
    <property type="evidence" value="ECO:0007669"/>
    <property type="project" value="UniProtKB-SubCell"/>
</dbReference>
<accession>E7GEM8</accession>
<keyword evidence="3" id="KW-1185">Reference proteome</keyword>
<evidence type="ECO:0000313" key="2">
    <source>
        <dbReference type="EMBL" id="EFW03479.1"/>
    </source>
</evidence>
<name>E7GEM8_9FIRM</name>
<evidence type="ECO:0000256" key="1">
    <source>
        <dbReference type="ARBA" id="ARBA00004196"/>
    </source>
</evidence>
<dbReference type="InterPro" id="IPR013783">
    <property type="entry name" value="Ig-like_fold"/>
</dbReference>
<sequence length="555" mass="61114">MVTVGLTVIAIFIALQDVHGYDSSNQGANVVDKWGYFHFKINGPSTTNLQIRISRSSSPGWNTFRDNATTWTASIYSGTNNHNVRFSNGSKSMSVTTKLDQDGHYYIFNLPIVYDMPAHYQYTGWGSDRPDIVARFNLDSYSQYNNTNYNTASASGNHSASKSSRSINLQINAAQCGIKTYNKYFYNSILWFNLGKPIRKVTQNHYYWNAANSTWNQFNTTSTNVTDGGWFAPYNVSAPSGYSPGNNYGYYASNGNSLGGGTVGSNGFTVCDNNVVHVHYYPNTYYVYYNANGGTGAPPTQAFTYNSGASISRTVPSRVGYTFTGWNYSGNLFQPGQAIPSGWWSFTLTAQWKINSYTLTYNANGGTVSPSSKTLNYGAAYGTLPIPSKKGYTFLGWFTSPSGGTQVSSSTVMQNSNVTIYAHWKNNVPTFTGPSLENADNNPIKPFVDDGYLIIQKGDTFTPHLYMSVSDTEDGNLTGKMEISCEVPLLEGKATQSGIYNVLYSIRDSGGASATYTLKVLVNEAPEIKAGERTFFLNQYQVGISDLLKKVRQRI</sequence>
<dbReference type="AlphaFoldDB" id="E7GEM8"/>
<dbReference type="InterPro" id="IPR013378">
    <property type="entry name" value="InlB-like_B-rpt"/>
</dbReference>
<reference evidence="2 3" key="1">
    <citation type="submission" date="2010-12" db="EMBL/GenBank/DDBJ databases">
        <title>The Genome Sequence of Coprobacillus sp. strain 29_1.</title>
        <authorList>
            <consortium name="The Broad Institute Genome Sequencing Platform"/>
            <person name="Earl A."/>
            <person name="Ward D."/>
            <person name="Feldgarden M."/>
            <person name="Gevers D."/>
            <person name="Daigneault M."/>
            <person name="Sibley C.D."/>
            <person name="White A."/>
            <person name="Strauss J."/>
            <person name="Allen-Vercoe E."/>
            <person name="Young S.K."/>
            <person name="Zeng Q."/>
            <person name="Gargeya S."/>
            <person name="Fitzgerald M."/>
            <person name="Haas B."/>
            <person name="Abouelleil A."/>
            <person name="Alvarado L."/>
            <person name="Arachchi H.M."/>
            <person name="Berlin A."/>
            <person name="Brown A."/>
            <person name="Chapman S.B."/>
            <person name="Chen Z."/>
            <person name="Dunbar C."/>
            <person name="Freedman E."/>
            <person name="Gearin G."/>
            <person name="Gellesch M."/>
            <person name="Goldberg J."/>
            <person name="Griggs A."/>
            <person name="Gujja S."/>
            <person name="Heilman E."/>
            <person name="Heiman D."/>
            <person name="Howarth C."/>
            <person name="Larson L."/>
            <person name="Lui A."/>
            <person name="MacDonald P.J.P."/>
            <person name="Mehta T."/>
            <person name="Montmayeur A."/>
            <person name="Murphy C."/>
            <person name="Neiman D."/>
            <person name="Pearson M."/>
            <person name="Priest M."/>
            <person name="Roberts A."/>
            <person name="Saif S."/>
            <person name="Shea T."/>
            <person name="Shenoy N."/>
            <person name="Sisk P."/>
            <person name="Stolte C."/>
            <person name="Sykes S."/>
            <person name="White J."/>
            <person name="Yandava C."/>
            <person name="Nusbaum C."/>
            <person name="Birren B."/>
        </authorList>
    </citation>
    <scope>NUCLEOTIDE SEQUENCE [LARGE SCALE GENOMIC DNA]</scope>
    <source>
        <strain evidence="2 3">29_1</strain>
    </source>
</reference>
<dbReference type="eggNOG" id="COG3209">
    <property type="taxonomic scope" value="Bacteria"/>
</dbReference>